<evidence type="ECO:0000256" key="1">
    <source>
        <dbReference type="SAM" id="MobiDB-lite"/>
    </source>
</evidence>
<keyword evidence="3" id="KW-1185">Reference proteome</keyword>
<sequence length="88" mass="10020">MDTWFSVKGFTPIAHDPEAPFLPGEHHFLLEGRDEPHWRSHGKQIITGQIKGRRAQGTDSMGCRSEERDSRRLGPHAVEAPYGHDPRH</sequence>
<organism evidence="2 3">
    <name type="scientific">Iphiclides podalirius</name>
    <name type="common">scarce swallowtail</name>
    <dbReference type="NCBI Taxonomy" id="110791"/>
    <lineage>
        <taxon>Eukaryota</taxon>
        <taxon>Metazoa</taxon>
        <taxon>Ecdysozoa</taxon>
        <taxon>Arthropoda</taxon>
        <taxon>Hexapoda</taxon>
        <taxon>Insecta</taxon>
        <taxon>Pterygota</taxon>
        <taxon>Neoptera</taxon>
        <taxon>Endopterygota</taxon>
        <taxon>Lepidoptera</taxon>
        <taxon>Glossata</taxon>
        <taxon>Ditrysia</taxon>
        <taxon>Papilionoidea</taxon>
        <taxon>Papilionidae</taxon>
        <taxon>Papilioninae</taxon>
        <taxon>Iphiclides</taxon>
    </lineage>
</organism>
<feature type="region of interest" description="Disordered" evidence="1">
    <location>
        <begin position="47"/>
        <end position="88"/>
    </location>
</feature>
<name>A0ABN8IV68_9NEOP</name>
<protein>
    <submittedName>
        <fullName evidence="2">Uncharacterized protein</fullName>
    </submittedName>
</protein>
<gene>
    <name evidence="2" type="ORF">IPOD504_LOCUS12985</name>
</gene>
<proteinExistence type="predicted"/>
<dbReference type="Proteomes" id="UP000837857">
    <property type="component" value="Chromosome 30"/>
</dbReference>
<evidence type="ECO:0000313" key="3">
    <source>
        <dbReference type="Proteomes" id="UP000837857"/>
    </source>
</evidence>
<feature type="non-terminal residue" evidence="2">
    <location>
        <position position="88"/>
    </location>
</feature>
<evidence type="ECO:0000313" key="2">
    <source>
        <dbReference type="EMBL" id="CAH2064983.1"/>
    </source>
</evidence>
<dbReference type="EMBL" id="OW152842">
    <property type="protein sequence ID" value="CAH2064983.1"/>
    <property type="molecule type" value="Genomic_DNA"/>
</dbReference>
<reference evidence="2" key="1">
    <citation type="submission" date="2022-03" db="EMBL/GenBank/DDBJ databases">
        <authorList>
            <person name="Martin H S."/>
        </authorList>
    </citation>
    <scope>NUCLEOTIDE SEQUENCE</scope>
</reference>
<accession>A0ABN8IV68</accession>